<dbReference type="VEuPathDB" id="VectorBase:LOC119178378"/>
<evidence type="ECO:0000313" key="1">
    <source>
        <dbReference type="EMBL" id="KAH8040904.1"/>
    </source>
</evidence>
<reference evidence="1" key="2">
    <citation type="submission" date="2021-09" db="EMBL/GenBank/DDBJ databases">
        <authorList>
            <person name="Jia N."/>
            <person name="Wang J."/>
            <person name="Shi W."/>
            <person name="Du L."/>
            <person name="Sun Y."/>
            <person name="Zhan W."/>
            <person name="Jiang J."/>
            <person name="Wang Q."/>
            <person name="Zhang B."/>
            <person name="Ji P."/>
            <person name="Sakyi L.B."/>
            <person name="Cui X."/>
            <person name="Yuan T."/>
            <person name="Jiang B."/>
            <person name="Yang W."/>
            <person name="Lam T.T.-Y."/>
            <person name="Chang Q."/>
            <person name="Ding S."/>
            <person name="Wang X."/>
            <person name="Zhu J."/>
            <person name="Ruan X."/>
            <person name="Zhao L."/>
            <person name="Wei J."/>
            <person name="Que T."/>
            <person name="Du C."/>
            <person name="Cheng J."/>
            <person name="Dai P."/>
            <person name="Han X."/>
            <person name="Huang E."/>
            <person name="Gao Y."/>
            <person name="Liu J."/>
            <person name="Shao H."/>
            <person name="Ye R."/>
            <person name="Li L."/>
            <person name="Wei W."/>
            <person name="Wang X."/>
            <person name="Wang C."/>
            <person name="Huo Q."/>
            <person name="Li W."/>
            <person name="Guo W."/>
            <person name="Chen H."/>
            <person name="Chen S."/>
            <person name="Zhou L."/>
            <person name="Zhou L."/>
            <person name="Ni X."/>
            <person name="Tian J."/>
            <person name="Zhou Y."/>
            <person name="Sheng Y."/>
            <person name="Liu T."/>
            <person name="Pan Y."/>
            <person name="Xia L."/>
            <person name="Li J."/>
            <person name="Zhao F."/>
            <person name="Cao W."/>
        </authorList>
    </citation>
    <scope>NUCLEOTIDE SEQUENCE</scope>
    <source>
        <strain evidence="1">Rmic-2018</strain>
        <tissue evidence="1">Larvae</tissue>
    </source>
</reference>
<name>A0A9J6F487_RHIMP</name>
<comment type="caution">
    <text evidence="1">The sequence shown here is derived from an EMBL/GenBank/DDBJ whole genome shotgun (WGS) entry which is preliminary data.</text>
</comment>
<dbReference type="AlphaFoldDB" id="A0A9J6F487"/>
<dbReference type="EMBL" id="JABSTU010000001">
    <property type="protein sequence ID" value="KAH8040904.1"/>
    <property type="molecule type" value="Genomic_DNA"/>
</dbReference>
<evidence type="ECO:0000313" key="2">
    <source>
        <dbReference type="Proteomes" id="UP000821866"/>
    </source>
</evidence>
<sequence length="153" mass="17224">MMAWRGRTHEIGFPLSLGIVYARATCYRSQKKSGRPYKVCLALKTDSGAVADSTCERPAGSGGACSHILAAWRVLLLLKQKGFKEAPPELSCTELPQQWRHPRRQGIRPMAMQNMDWRSPREGGMDMSMSPLFACIKHPRSAYTDHKRVHQAK</sequence>
<organism evidence="1 2">
    <name type="scientific">Rhipicephalus microplus</name>
    <name type="common">Cattle tick</name>
    <name type="synonym">Boophilus microplus</name>
    <dbReference type="NCBI Taxonomy" id="6941"/>
    <lineage>
        <taxon>Eukaryota</taxon>
        <taxon>Metazoa</taxon>
        <taxon>Ecdysozoa</taxon>
        <taxon>Arthropoda</taxon>
        <taxon>Chelicerata</taxon>
        <taxon>Arachnida</taxon>
        <taxon>Acari</taxon>
        <taxon>Parasitiformes</taxon>
        <taxon>Ixodida</taxon>
        <taxon>Ixodoidea</taxon>
        <taxon>Ixodidae</taxon>
        <taxon>Rhipicephalinae</taxon>
        <taxon>Rhipicephalus</taxon>
        <taxon>Boophilus</taxon>
    </lineage>
</organism>
<keyword evidence="2" id="KW-1185">Reference proteome</keyword>
<dbReference type="Proteomes" id="UP000821866">
    <property type="component" value="Chromosome 1"/>
</dbReference>
<evidence type="ECO:0008006" key="3">
    <source>
        <dbReference type="Google" id="ProtNLM"/>
    </source>
</evidence>
<protein>
    <recommendedName>
        <fullName evidence="3">SWIM-type domain-containing protein</fullName>
    </recommendedName>
</protein>
<proteinExistence type="predicted"/>
<gene>
    <name evidence="1" type="ORF">HPB51_013074</name>
</gene>
<reference evidence="1" key="1">
    <citation type="journal article" date="2020" name="Cell">
        <title>Large-Scale Comparative Analyses of Tick Genomes Elucidate Their Genetic Diversity and Vector Capacities.</title>
        <authorList>
            <consortium name="Tick Genome and Microbiome Consortium (TIGMIC)"/>
            <person name="Jia N."/>
            <person name="Wang J."/>
            <person name="Shi W."/>
            <person name="Du L."/>
            <person name="Sun Y."/>
            <person name="Zhan W."/>
            <person name="Jiang J.F."/>
            <person name="Wang Q."/>
            <person name="Zhang B."/>
            <person name="Ji P."/>
            <person name="Bell-Sakyi L."/>
            <person name="Cui X.M."/>
            <person name="Yuan T.T."/>
            <person name="Jiang B.G."/>
            <person name="Yang W.F."/>
            <person name="Lam T.T."/>
            <person name="Chang Q.C."/>
            <person name="Ding S.J."/>
            <person name="Wang X.J."/>
            <person name="Zhu J.G."/>
            <person name="Ruan X.D."/>
            <person name="Zhao L."/>
            <person name="Wei J.T."/>
            <person name="Ye R.Z."/>
            <person name="Que T.C."/>
            <person name="Du C.H."/>
            <person name="Zhou Y.H."/>
            <person name="Cheng J.X."/>
            <person name="Dai P.F."/>
            <person name="Guo W.B."/>
            <person name="Han X.H."/>
            <person name="Huang E.J."/>
            <person name="Li L.F."/>
            <person name="Wei W."/>
            <person name="Gao Y.C."/>
            <person name="Liu J.Z."/>
            <person name="Shao H.Z."/>
            <person name="Wang X."/>
            <person name="Wang C.C."/>
            <person name="Yang T.C."/>
            <person name="Huo Q.B."/>
            <person name="Li W."/>
            <person name="Chen H.Y."/>
            <person name="Chen S.E."/>
            <person name="Zhou L.G."/>
            <person name="Ni X.B."/>
            <person name="Tian J.H."/>
            <person name="Sheng Y."/>
            <person name="Liu T."/>
            <person name="Pan Y.S."/>
            <person name="Xia L.Y."/>
            <person name="Li J."/>
            <person name="Zhao F."/>
            <person name="Cao W.C."/>
        </authorList>
    </citation>
    <scope>NUCLEOTIDE SEQUENCE</scope>
    <source>
        <strain evidence="1">Rmic-2018</strain>
    </source>
</reference>
<accession>A0A9J6F487</accession>